<dbReference type="RefSeq" id="WP_156203462.1">
    <property type="nucleotide sequence ID" value="NZ_CP046457.1"/>
</dbReference>
<dbReference type="KEGG" id="salq:SYNTR_0988"/>
<sequence>MDKIIHEILGKIIRDNTKNLENLFTNHKSISDFILQTKKMLDEVGVLLVEQAFELADEMIKESVWRKENWYIQRNNDNKSLTTIFGVVNYNRTYYKNKHDNSYSYLSDEALGIDPHQRMDLSMKSQLIERTLDLSYKKSGESVAESVIISDQSVMNSIRELGSVENTSAKITKEKKQLKTLYIEADEDHVPMQDGSNREMRLVYVHEGKEKVNKDRYKLINCRYFSGEYNDSEELWLEVAEYLDKAYDIDKVEKIYLSGDGAQWIKEGLNWIKGSLFVLDKFHLAKYIKTATGHMPHLESMLWNYINEQNKIYVEDLLDAIIKETESETKKKSIKQSKKYILNNWEGIKRQYDADYIGCSAESHVSHILSSRLSSRPKGWSRVGADQMARLRAFNANKGDIYELMKNKKKENQKERNKAKISKKIIRNKLNTSTYGQIDNITILNTGKRTWAREFLKSIRGA</sequence>
<evidence type="ECO:0008006" key="6">
    <source>
        <dbReference type="Google" id="ProtNLM"/>
    </source>
</evidence>
<organism evidence="2 5">
    <name type="scientific">Candidatus Syntrophocurvum alkaliphilum</name>
    <dbReference type="NCBI Taxonomy" id="2293317"/>
    <lineage>
        <taxon>Bacteria</taxon>
        <taxon>Bacillati</taxon>
        <taxon>Bacillota</taxon>
        <taxon>Clostridia</taxon>
        <taxon>Eubacteriales</taxon>
        <taxon>Syntrophomonadaceae</taxon>
        <taxon>Candidatus Syntrophocurvum</taxon>
    </lineage>
</organism>
<protein>
    <recommendedName>
        <fullName evidence="6">ISLre2 family transposase</fullName>
    </recommendedName>
</protein>
<dbReference type="EMBL" id="CP046457">
    <property type="protein sequence ID" value="QGU00473.1"/>
    <property type="molecule type" value="Genomic_DNA"/>
</dbReference>
<evidence type="ECO:0000313" key="2">
    <source>
        <dbReference type="EMBL" id="QGT99581.1"/>
    </source>
</evidence>
<keyword evidence="5" id="KW-1185">Reference proteome</keyword>
<gene>
    <name evidence="2" type="ORF">SYNTR_0988</name>
    <name evidence="3" type="ORF">SYNTR_1429</name>
    <name evidence="4" type="ORF">SYNTR_1879</name>
</gene>
<dbReference type="AlphaFoldDB" id="A0A6I6DJK4"/>
<evidence type="ECO:0000256" key="1">
    <source>
        <dbReference type="ARBA" id="ARBA00006539"/>
    </source>
</evidence>
<comment type="similarity">
    <text evidence="1">Belongs to the UPF0236 family.</text>
</comment>
<name>A0A6I6DJK4_9FIRM</name>
<dbReference type="NCBIfam" id="NF033529">
    <property type="entry name" value="transpos_ISLre2"/>
    <property type="match status" value="1"/>
</dbReference>
<evidence type="ECO:0000313" key="5">
    <source>
        <dbReference type="Proteomes" id="UP000426444"/>
    </source>
</evidence>
<dbReference type="Proteomes" id="UP000426444">
    <property type="component" value="Chromosome"/>
</dbReference>
<reference evidence="2" key="2">
    <citation type="journal article" date="2019" name="Microbiology (Mosc.)">
        <title>Complete Genome Sequence of an Uncultured Bacterium of the Candidate Phylum Bipolaricaulota.</title>
        <authorList>
            <person name="Kadnikov V.V."/>
            <person name="Mardanov A.V."/>
            <person name="Beletsky A.V."/>
            <person name="Frank Y.A."/>
            <person name="Karnachuk O.V."/>
            <person name="Ravin N.V."/>
        </authorList>
    </citation>
    <scope>NUCLEOTIDE SEQUENCE</scope>
    <source>
        <strain evidence="2">B</strain>
    </source>
</reference>
<dbReference type="EMBL" id="CP046457">
    <property type="protein sequence ID" value="QGU00023.1"/>
    <property type="molecule type" value="Genomic_DNA"/>
</dbReference>
<dbReference type="KEGG" id="salq:SYNTR_1879"/>
<reference evidence="5" key="1">
    <citation type="journal article" date="2019" name="Microbiology">
        <title>Complete Genome Sequence of an Uncultured Bacterium of the Candidate Phylum Bipolaricaulota.</title>
        <authorList>
            <person name="Kadnikov V.V."/>
            <person name="Mardanov A.V."/>
            <person name="Beletsky A.V."/>
            <person name="Frank Y.A."/>
            <person name="Karnachuk O.V."/>
            <person name="Ravin N.V."/>
        </authorList>
    </citation>
    <scope>NUCLEOTIDE SEQUENCE [LARGE SCALE GENOMIC DNA]</scope>
</reference>
<evidence type="ECO:0000313" key="4">
    <source>
        <dbReference type="EMBL" id="QGU00473.1"/>
    </source>
</evidence>
<evidence type="ECO:0000313" key="3">
    <source>
        <dbReference type="EMBL" id="QGU00023.1"/>
    </source>
</evidence>
<dbReference type="EMBL" id="CP046457">
    <property type="protein sequence ID" value="QGT99581.1"/>
    <property type="molecule type" value="Genomic_DNA"/>
</dbReference>
<accession>A0A6I6DJK4</accession>
<proteinExistence type="inferred from homology"/>
<dbReference type="Pfam" id="PF06782">
    <property type="entry name" value="UPF0236"/>
    <property type="match status" value="1"/>
</dbReference>
<dbReference type="OrthoDB" id="2162583at2"/>
<dbReference type="KEGG" id="salq:SYNTR_1429"/>
<dbReference type="InterPro" id="IPR009620">
    <property type="entry name" value="UPF0236"/>
</dbReference>